<sequence>MPRPRFRIACCLCGKPIPQASDVYALDEEWKRRFPEMTGVLACDKCAVSGNQWRCRTADGSFVAGHRRAAGRPETRDHDSWDHIEAIGTQIAMVCTYPWSGLRQGAEEYLRYTARRPGLDQEVAQRIEDALHRWDGQPSDAGPPGG</sequence>
<name>A0ABN3VF57_9PSEU</name>
<proteinExistence type="predicted"/>
<evidence type="ECO:0000313" key="2">
    <source>
        <dbReference type="Proteomes" id="UP001500979"/>
    </source>
</evidence>
<gene>
    <name evidence="1" type="ORF">GCM10010470_37580</name>
</gene>
<organism evidence="1 2">
    <name type="scientific">Saccharopolyspora taberi</name>
    <dbReference type="NCBI Taxonomy" id="60895"/>
    <lineage>
        <taxon>Bacteria</taxon>
        <taxon>Bacillati</taxon>
        <taxon>Actinomycetota</taxon>
        <taxon>Actinomycetes</taxon>
        <taxon>Pseudonocardiales</taxon>
        <taxon>Pseudonocardiaceae</taxon>
        <taxon>Saccharopolyspora</taxon>
    </lineage>
</organism>
<accession>A0ABN3VF57</accession>
<dbReference type="Proteomes" id="UP001500979">
    <property type="component" value="Unassembled WGS sequence"/>
</dbReference>
<dbReference type="EMBL" id="BAAAUX010000015">
    <property type="protein sequence ID" value="GAA2798889.1"/>
    <property type="molecule type" value="Genomic_DNA"/>
</dbReference>
<reference evidence="1 2" key="1">
    <citation type="journal article" date="2019" name="Int. J. Syst. Evol. Microbiol.">
        <title>The Global Catalogue of Microorganisms (GCM) 10K type strain sequencing project: providing services to taxonomists for standard genome sequencing and annotation.</title>
        <authorList>
            <consortium name="The Broad Institute Genomics Platform"/>
            <consortium name="The Broad Institute Genome Sequencing Center for Infectious Disease"/>
            <person name="Wu L."/>
            <person name="Ma J."/>
        </authorList>
    </citation>
    <scope>NUCLEOTIDE SEQUENCE [LARGE SCALE GENOMIC DNA]</scope>
    <source>
        <strain evidence="1 2">JCM 9383</strain>
    </source>
</reference>
<keyword evidence="2" id="KW-1185">Reference proteome</keyword>
<evidence type="ECO:0000313" key="1">
    <source>
        <dbReference type="EMBL" id="GAA2798889.1"/>
    </source>
</evidence>
<protein>
    <submittedName>
        <fullName evidence="1">Uncharacterized protein</fullName>
    </submittedName>
</protein>
<comment type="caution">
    <text evidence="1">The sequence shown here is derived from an EMBL/GenBank/DDBJ whole genome shotgun (WGS) entry which is preliminary data.</text>
</comment>